<organism evidence="3 4">
    <name type="scientific">Trametes versicolor (strain FP-101664)</name>
    <name type="common">White-rot fungus</name>
    <name type="synonym">Coriolus versicolor</name>
    <dbReference type="NCBI Taxonomy" id="717944"/>
    <lineage>
        <taxon>Eukaryota</taxon>
        <taxon>Fungi</taxon>
        <taxon>Dikarya</taxon>
        <taxon>Basidiomycota</taxon>
        <taxon>Agaricomycotina</taxon>
        <taxon>Agaricomycetes</taxon>
        <taxon>Polyporales</taxon>
        <taxon>Polyporaceae</taxon>
        <taxon>Trametes</taxon>
    </lineage>
</organism>
<dbReference type="InterPro" id="IPR045340">
    <property type="entry name" value="DUF6533"/>
</dbReference>
<dbReference type="OrthoDB" id="2756678at2759"/>
<dbReference type="Proteomes" id="UP000054317">
    <property type="component" value="Unassembled WGS sequence"/>
</dbReference>
<feature type="domain" description="DUF6533" evidence="2">
    <location>
        <begin position="25"/>
        <end position="67"/>
    </location>
</feature>
<keyword evidence="1" id="KW-1133">Transmembrane helix</keyword>
<dbReference type="KEGG" id="tvs:TRAVEDRAFT_176091"/>
<dbReference type="AlphaFoldDB" id="R7S897"/>
<dbReference type="RefSeq" id="XP_008045419.1">
    <property type="nucleotide sequence ID" value="XM_008047228.1"/>
</dbReference>
<feature type="transmembrane region" description="Helical" evidence="1">
    <location>
        <begin position="119"/>
        <end position="141"/>
    </location>
</feature>
<keyword evidence="1" id="KW-0472">Membrane</keyword>
<reference evidence="4" key="1">
    <citation type="journal article" date="2012" name="Science">
        <title>The Paleozoic origin of enzymatic lignin decomposition reconstructed from 31 fungal genomes.</title>
        <authorList>
            <person name="Floudas D."/>
            <person name="Binder M."/>
            <person name="Riley R."/>
            <person name="Barry K."/>
            <person name="Blanchette R.A."/>
            <person name="Henrissat B."/>
            <person name="Martinez A.T."/>
            <person name="Otillar R."/>
            <person name="Spatafora J.W."/>
            <person name="Yadav J.S."/>
            <person name="Aerts A."/>
            <person name="Benoit I."/>
            <person name="Boyd A."/>
            <person name="Carlson A."/>
            <person name="Copeland A."/>
            <person name="Coutinho P.M."/>
            <person name="de Vries R.P."/>
            <person name="Ferreira P."/>
            <person name="Findley K."/>
            <person name="Foster B."/>
            <person name="Gaskell J."/>
            <person name="Glotzer D."/>
            <person name="Gorecki P."/>
            <person name="Heitman J."/>
            <person name="Hesse C."/>
            <person name="Hori C."/>
            <person name="Igarashi K."/>
            <person name="Jurgens J.A."/>
            <person name="Kallen N."/>
            <person name="Kersten P."/>
            <person name="Kohler A."/>
            <person name="Kuees U."/>
            <person name="Kumar T.K.A."/>
            <person name="Kuo A."/>
            <person name="LaButti K."/>
            <person name="Larrondo L.F."/>
            <person name="Lindquist E."/>
            <person name="Ling A."/>
            <person name="Lombard V."/>
            <person name="Lucas S."/>
            <person name="Lundell T."/>
            <person name="Martin R."/>
            <person name="McLaughlin D.J."/>
            <person name="Morgenstern I."/>
            <person name="Morin E."/>
            <person name="Murat C."/>
            <person name="Nagy L.G."/>
            <person name="Nolan M."/>
            <person name="Ohm R.A."/>
            <person name="Patyshakuliyeva A."/>
            <person name="Rokas A."/>
            <person name="Ruiz-Duenas F.J."/>
            <person name="Sabat G."/>
            <person name="Salamov A."/>
            <person name="Samejima M."/>
            <person name="Schmutz J."/>
            <person name="Slot J.C."/>
            <person name="St John F."/>
            <person name="Stenlid J."/>
            <person name="Sun H."/>
            <person name="Sun S."/>
            <person name="Syed K."/>
            <person name="Tsang A."/>
            <person name="Wiebenga A."/>
            <person name="Young D."/>
            <person name="Pisabarro A."/>
            <person name="Eastwood D.C."/>
            <person name="Martin F."/>
            <person name="Cullen D."/>
            <person name="Grigoriev I.V."/>
            <person name="Hibbett D.S."/>
        </authorList>
    </citation>
    <scope>NUCLEOTIDE SEQUENCE [LARGE SCALE GENOMIC DNA]</scope>
    <source>
        <strain evidence="4">FP-101664</strain>
    </source>
</reference>
<name>R7S897_TRAVS</name>
<evidence type="ECO:0000259" key="2">
    <source>
        <dbReference type="Pfam" id="PF20151"/>
    </source>
</evidence>
<dbReference type="EMBL" id="JH711798">
    <property type="protein sequence ID" value="EIW51892.1"/>
    <property type="molecule type" value="Genomic_DNA"/>
</dbReference>
<dbReference type="Pfam" id="PF20151">
    <property type="entry name" value="DUF6533"/>
    <property type="match status" value="1"/>
</dbReference>
<protein>
    <recommendedName>
        <fullName evidence="2">DUF6533 domain-containing protein</fullName>
    </recommendedName>
</protein>
<accession>R7S897</accession>
<sequence length="159" mass="17781">MADSAAATYLIDYYRTTLVEKSSMAGMLALMLYELCITFDREAGLFWNMPFSRTTAIFLLNRYSSLLKYPVSMISYRSTMSETSCNALVRAGQTLEIIPYFVWAIFSAMRIRAIADRNIMLFFLVFVLLCVPVGTNLYLFAISVPDTVGDPVGCIAIAA</sequence>
<evidence type="ECO:0000313" key="4">
    <source>
        <dbReference type="Proteomes" id="UP000054317"/>
    </source>
</evidence>
<evidence type="ECO:0000313" key="3">
    <source>
        <dbReference type="EMBL" id="EIW51892.1"/>
    </source>
</evidence>
<keyword evidence="4" id="KW-1185">Reference proteome</keyword>
<feature type="non-terminal residue" evidence="3">
    <location>
        <position position="159"/>
    </location>
</feature>
<proteinExistence type="predicted"/>
<evidence type="ECO:0000256" key="1">
    <source>
        <dbReference type="SAM" id="Phobius"/>
    </source>
</evidence>
<keyword evidence="1" id="KW-0812">Transmembrane</keyword>
<dbReference type="GeneID" id="19411602"/>
<gene>
    <name evidence="3" type="ORF">TRAVEDRAFT_176091</name>
</gene>